<dbReference type="InterPro" id="IPR008929">
    <property type="entry name" value="Chondroitin_lyas"/>
</dbReference>
<evidence type="ECO:0000256" key="2">
    <source>
        <dbReference type="ARBA" id="ARBA00022729"/>
    </source>
</evidence>
<organism evidence="8 9">
    <name type="scientific">Pseudoduganella flava</name>
    <dbReference type="NCBI Taxonomy" id="871742"/>
    <lineage>
        <taxon>Bacteria</taxon>
        <taxon>Pseudomonadati</taxon>
        <taxon>Pseudomonadota</taxon>
        <taxon>Betaproteobacteria</taxon>
        <taxon>Burkholderiales</taxon>
        <taxon>Oxalobacteraceae</taxon>
        <taxon>Telluria group</taxon>
        <taxon>Pseudoduganella</taxon>
    </lineage>
</organism>
<dbReference type="GO" id="GO:0016829">
    <property type="term" value="F:lyase activity"/>
    <property type="evidence" value="ECO:0007669"/>
    <property type="project" value="UniProtKB-KW"/>
</dbReference>
<name>A0A562Q4Y4_9BURK</name>
<dbReference type="Gene3D" id="2.60.40.10">
    <property type="entry name" value="Immunoglobulins"/>
    <property type="match status" value="1"/>
</dbReference>
<feature type="signal peptide" evidence="5">
    <location>
        <begin position="1"/>
        <end position="24"/>
    </location>
</feature>
<keyword evidence="2 5" id="KW-0732">Signal</keyword>
<dbReference type="SUPFAM" id="SSF48230">
    <property type="entry name" value="Chondroitin AC/alginate lyase"/>
    <property type="match status" value="1"/>
</dbReference>
<gene>
    <name evidence="8" type="ORF">IP92_00781</name>
</gene>
<feature type="chain" id="PRO_5021902646" evidence="5">
    <location>
        <begin position="25"/>
        <end position="745"/>
    </location>
</feature>
<evidence type="ECO:0000259" key="7">
    <source>
        <dbReference type="Pfam" id="PF16332"/>
    </source>
</evidence>
<feature type="domain" description="Heparinase II N-terminal" evidence="7">
    <location>
        <begin position="80"/>
        <end position="456"/>
    </location>
</feature>
<keyword evidence="3" id="KW-0574">Periplasm</keyword>
<feature type="domain" description="Heparinase II/III-like C-terminal" evidence="6">
    <location>
        <begin position="479"/>
        <end position="688"/>
    </location>
</feature>
<proteinExistence type="predicted"/>
<dbReference type="InterPro" id="IPR032518">
    <property type="entry name" value="HepII_N"/>
</dbReference>
<comment type="caution">
    <text evidence="8">The sequence shown here is derived from an EMBL/GenBank/DDBJ whole genome shotgun (WGS) entry which is preliminary data.</text>
</comment>
<reference evidence="8 9" key="1">
    <citation type="journal article" date="2015" name="Stand. Genomic Sci.">
        <title>Genomic Encyclopedia of Bacterial and Archaeal Type Strains, Phase III: the genomes of soil and plant-associated and newly described type strains.</title>
        <authorList>
            <person name="Whitman W.B."/>
            <person name="Woyke T."/>
            <person name="Klenk H.P."/>
            <person name="Zhou Y."/>
            <person name="Lilburn T.G."/>
            <person name="Beck B.J."/>
            <person name="De Vos P."/>
            <person name="Vandamme P."/>
            <person name="Eisen J.A."/>
            <person name="Garrity G."/>
            <person name="Hugenholtz P."/>
            <person name="Kyrpides N.C."/>
        </authorList>
    </citation>
    <scope>NUCLEOTIDE SEQUENCE [LARGE SCALE GENOMIC DNA]</scope>
    <source>
        <strain evidence="8 9">CGMCC 1.10685</strain>
    </source>
</reference>
<accession>A0A562Q4Y4</accession>
<evidence type="ECO:0000313" key="9">
    <source>
        <dbReference type="Proteomes" id="UP000315112"/>
    </source>
</evidence>
<evidence type="ECO:0000259" key="6">
    <source>
        <dbReference type="Pfam" id="PF07940"/>
    </source>
</evidence>
<dbReference type="Gene3D" id="1.50.10.100">
    <property type="entry name" value="Chondroitin AC/alginate lyase"/>
    <property type="match status" value="1"/>
</dbReference>
<dbReference type="RefSeq" id="WP_229418605.1">
    <property type="nucleotide sequence ID" value="NZ_CP046904.1"/>
</dbReference>
<evidence type="ECO:0000256" key="4">
    <source>
        <dbReference type="ARBA" id="ARBA00023239"/>
    </source>
</evidence>
<dbReference type="InterPro" id="IPR013783">
    <property type="entry name" value="Ig-like_fold"/>
</dbReference>
<dbReference type="GO" id="GO:0042597">
    <property type="term" value="C:periplasmic space"/>
    <property type="evidence" value="ECO:0007669"/>
    <property type="project" value="UniProtKB-SubCell"/>
</dbReference>
<protein>
    <submittedName>
        <fullName evidence="8">Heparinase II/III-like protein</fullName>
    </submittedName>
</protein>
<dbReference type="Proteomes" id="UP000315112">
    <property type="component" value="Unassembled WGS sequence"/>
</dbReference>
<dbReference type="EMBL" id="VLKW01000001">
    <property type="protein sequence ID" value="TWI51792.1"/>
    <property type="molecule type" value="Genomic_DNA"/>
</dbReference>
<evidence type="ECO:0000256" key="5">
    <source>
        <dbReference type="SAM" id="SignalP"/>
    </source>
</evidence>
<dbReference type="Pfam" id="PF07940">
    <property type="entry name" value="Hepar_II_III_C"/>
    <property type="match status" value="1"/>
</dbReference>
<evidence type="ECO:0000256" key="1">
    <source>
        <dbReference type="ARBA" id="ARBA00004418"/>
    </source>
</evidence>
<dbReference type="InterPro" id="IPR012480">
    <property type="entry name" value="Hepar_II_III_C"/>
</dbReference>
<evidence type="ECO:0000256" key="3">
    <source>
        <dbReference type="ARBA" id="ARBA00022764"/>
    </source>
</evidence>
<keyword evidence="4" id="KW-0456">Lyase</keyword>
<comment type="subcellular location">
    <subcellularLocation>
        <location evidence="1">Periplasm</location>
    </subcellularLocation>
</comment>
<dbReference type="PANTHER" id="PTHR39210:SF1">
    <property type="entry name" value="HEPARIN-SULFATE LYASE"/>
    <property type="match status" value="1"/>
</dbReference>
<dbReference type="AlphaFoldDB" id="A0A562Q4Y4"/>
<dbReference type="Gene3D" id="2.70.98.70">
    <property type="match status" value="1"/>
</dbReference>
<evidence type="ECO:0000313" key="8">
    <source>
        <dbReference type="EMBL" id="TWI51792.1"/>
    </source>
</evidence>
<dbReference type="Pfam" id="PF16332">
    <property type="entry name" value="DUF4962"/>
    <property type="match status" value="1"/>
</dbReference>
<dbReference type="PANTHER" id="PTHR39210">
    <property type="entry name" value="HEPARIN-SULFATE LYASE"/>
    <property type="match status" value="1"/>
</dbReference>
<sequence length="745" mass="82118">MKHLPIRSLGMALALALTFGQAHGADWAKSTDPLVVVATPSDLRVQVQNPPTFAWPRHSTNPAAYVLEIRSGTTVVRTYTANRNWYLPSVALPNGTYTWRVRPSTTTEWSADRSFVVTDASTKFEVPEDSTLISRVTSKARPRGLQSGLPLYVNWPTAMQQERGQYVTWLSNEVKRQITGLGTVKDSDWPLQTSGVASAEVAAQTSAIRSAINKLTRQLEGSVILYRLTGDPIYLNEARRRGDEMVALDPNGPTSYANQDQATRAIIMSLMKGIDYLAADLDATRRANWLRIVTVRGEAMYNALAQAKGDMDQFPLDSHGGTAIGFLALASTLALGDIPEADKWFRFAFRFYVSSMNPWSGPEGGYGNGTAYGEYTIDYYLQTWQALGQATGVNLFDKPWSQGFLKFFMEMMPPGTRTHMFGDGHETAPEMKFMKALALRYKTPQAAWYARNLVGTEDPLTYLQGPYPMPALTVATPAPPPNAALFQSIGWAAFHSDLRDMTNRTSVFFKSSPYGSFNHSHGDQNSFVLKKGGVGLLTEAGWYDWYNSPNWSGWYRQTKAHNAITYDGGIGQVIDGWREPKAFNGQIIAYGEYGNTYYVAGSAATAFPTGAMTQNIRRLWYLRTSDAVVIHDQLASPIARTFEWNFHALAPINVDAAGLVSVTNAGRTVCLRPVSDGLRFERRTGGASLAGTTEYHGAFVGTSKVTSKEMLIVLDVGCKNPAIRYDSTSTNRTLTVGTDTLNIPR</sequence>